<accession>A0A024B1V4</accession>
<keyword evidence="2" id="KW-1185">Reference proteome</keyword>
<name>A0A024B1V4_9CAUD</name>
<proteinExistence type="predicted"/>
<dbReference type="EMBL" id="KJ489399">
    <property type="protein sequence ID" value="AHZ10141.1"/>
    <property type="molecule type" value="Genomic_DNA"/>
</dbReference>
<evidence type="ECO:0000313" key="1">
    <source>
        <dbReference type="EMBL" id="AHZ10141.1"/>
    </source>
</evidence>
<dbReference type="KEGG" id="vg:19526123"/>
<dbReference type="Proteomes" id="UP000026900">
    <property type="component" value="Segment"/>
</dbReference>
<dbReference type="GeneID" id="19526123"/>
<reference evidence="2" key="1">
    <citation type="submission" date="2014-09" db="EMBL/GenBank/DDBJ databases">
        <authorList>
            <person name="Sauder A.B."/>
            <person name="McKenzie Q.R."/>
            <person name="Temple L.M."/>
            <person name="Alexis B.K."/>
            <person name="Al-Atrache Z."/>
            <person name="Lewis L.O."/>
            <person name="Loesser-Casey K.E."/>
            <person name="Mitchell K.J."/>
        </authorList>
    </citation>
    <scope>NUCLEOTIDE SEQUENCE [LARGE SCALE GENOMIC DNA]</scope>
</reference>
<evidence type="ECO:0000313" key="2">
    <source>
        <dbReference type="Proteomes" id="UP000026900"/>
    </source>
</evidence>
<sequence>MLRMHKSDKAYITKLVEELSATVDHGECFYEEAEMNEYLDLLTRLRERSVALFIHNQRED</sequence>
<organism evidence="1 2">
    <name type="scientific">Bacillus phage Hakuna</name>
    <dbReference type="NCBI Taxonomy" id="1486659"/>
    <lineage>
        <taxon>Viruses</taxon>
        <taxon>Duplodnaviria</taxon>
        <taxon>Heunggongvirae</taxon>
        <taxon>Uroviricota</taxon>
        <taxon>Caudoviricetes</taxon>
        <taxon>Herelleviridae</taxon>
        <taxon>Bastillevirinae</taxon>
        <taxon>Wphvirus</taxon>
        <taxon>Wphvirus hakuna</taxon>
    </lineage>
</organism>
<protein>
    <submittedName>
        <fullName evidence="1">Uncharacterized protein</fullName>
    </submittedName>
</protein>
<dbReference type="RefSeq" id="YP_009036572.1">
    <property type="nucleotide sequence ID" value="NC_024213.1"/>
</dbReference>